<dbReference type="Proteomes" id="UP000472277">
    <property type="component" value="Chromosome 30"/>
</dbReference>
<reference evidence="1" key="2">
    <citation type="submission" date="2025-09" db="UniProtKB">
        <authorList>
            <consortium name="Ensembl"/>
        </authorList>
    </citation>
    <scope>IDENTIFICATION</scope>
</reference>
<proteinExistence type="predicted"/>
<dbReference type="InParanoid" id="A0A674A973"/>
<protein>
    <submittedName>
        <fullName evidence="1">Uncharacterized protein</fullName>
    </submittedName>
</protein>
<dbReference type="Ensembl" id="ENSSTUT00000058539.1">
    <property type="protein sequence ID" value="ENSSTUP00000055959.1"/>
    <property type="gene ID" value="ENSSTUG00000023768.1"/>
</dbReference>
<dbReference type="AlphaFoldDB" id="A0A674A973"/>
<reference evidence="1" key="1">
    <citation type="submission" date="2025-08" db="UniProtKB">
        <authorList>
            <consortium name="Ensembl"/>
        </authorList>
    </citation>
    <scope>IDENTIFICATION</scope>
</reference>
<organism evidence="1 2">
    <name type="scientific">Salmo trutta</name>
    <name type="common">Brown trout</name>
    <dbReference type="NCBI Taxonomy" id="8032"/>
    <lineage>
        <taxon>Eukaryota</taxon>
        <taxon>Metazoa</taxon>
        <taxon>Chordata</taxon>
        <taxon>Craniata</taxon>
        <taxon>Vertebrata</taxon>
        <taxon>Euteleostomi</taxon>
        <taxon>Actinopterygii</taxon>
        <taxon>Neopterygii</taxon>
        <taxon>Teleostei</taxon>
        <taxon>Protacanthopterygii</taxon>
        <taxon>Salmoniformes</taxon>
        <taxon>Salmonidae</taxon>
        <taxon>Salmoninae</taxon>
        <taxon>Salmo</taxon>
    </lineage>
</organism>
<keyword evidence="2" id="KW-1185">Reference proteome</keyword>
<sequence length="108" mass="12491">MEYTCTVALLHFLLTGKLDLYLRAQALERRCSPVLAMLPLTDVKSLYVHLAKENRASHHHADLTFHPGICRETIVCYDGERADRHCMNQAFYPAWPICLFFLWCYGTS</sequence>
<accession>A0A674A973</accession>
<evidence type="ECO:0000313" key="2">
    <source>
        <dbReference type="Proteomes" id="UP000472277"/>
    </source>
</evidence>
<evidence type="ECO:0000313" key="1">
    <source>
        <dbReference type="Ensembl" id="ENSSTUP00000055959.1"/>
    </source>
</evidence>
<name>A0A674A973_SALTR</name>